<dbReference type="EMBL" id="RZGR01000020">
    <property type="protein sequence ID" value="RUQ85127.1"/>
    <property type="molecule type" value="Genomic_DNA"/>
</dbReference>
<reference evidence="1 2" key="1">
    <citation type="submission" date="2018-12" db="EMBL/GenBank/DDBJ databases">
        <title>Legionella sp,whole genome shotgun sequence.</title>
        <authorList>
            <person name="Wu H."/>
        </authorList>
    </citation>
    <scope>NUCLEOTIDE SEQUENCE [LARGE SCALE GENOMIC DNA]</scope>
    <source>
        <strain evidence="2">km714</strain>
    </source>
</reference>
<organism evidence="1 2">
    <name type="scientific">Legionella septentrionalis</name>
    <dbReference type="NCBI Taxonomy" id="2498109"/>
    <lineage>
        <taxon>Bacteria</taxon>
        <taxon>Pseudomonadati</taxon>
        <taxon>Pseudomonadota</taxon>
        <taxon>Gammaproteobacteria</taxon>
        <taxon>Legionellales</taxon>
        <taxon>Legionellaceae</taxon>
        <taxon>Legionella</taxon>
    </lineage>
</organism>
<sequence length="63" mass="7423">MDENYVAYKLEADEVGLKHSSERVTSNDINEIRQKIDQKSKKGSWVIFKKNGNQYEPFEVYKP</sequence>
<comment type="caution">
    <text evidence="1">The sequence shown here is derived from an EMBL/GenBank/DDBJ whole genome shotgun (WGS) entry which is preliminary data.</text>
</comment>
<evidence type="ECO:0000313" key="2">
    <source>
        <dbReference type="Proteomes" id="UP000288012"/>
    </source>
</evidence>
<accession>A0A3S0VAB9</accession>
<proteinExistence type="predicted"/>
<gene>
    <name evidence="1" type="ORF">EKM59_07375</name>
</gene>
<evidence type="ECO:0000313" key="1">
    <source>
        <dbReference type="EMBL" id="RUQ85127.1"/>
    </source>
</evidence>
<keyword evidence="2" id="KW-1185">Reference proteome</keyword>
<dbReference type="Proteomes" id="UP000288012">
    <property type="component" value="Unassembled WGS sequence"/>
</dbReference>
<dbReference type="AlphaFoldDB" id="A0A3S0VAB9"/>
<name>A0A3S0VAB9_9GAMM</name>
<dbReference type="RefSeq" id="WP_127111325.1">
    <property type="nucleotide sequence ID" value="NZ_RZGR01000020.1"/>
</dbReference>
<protein>
    <submittedName>
        <fullName evidence="1">Uncharacterized protein</fullName>
    </submittedName>
</protein>